<feature type="signal peptide" evidence="15">
    <location>
        <begin position="1"/>
        <end position="18"/>
    </location>
</feature>
<evidence type="ECO:0000256" key="2">
    <source>
        <dbReference type="ARBA" id="ARBA00004174"/>
    </source>
</evidence>
<sequence length="492" mass="57021">MIFLYMGCLLLLLYYLCTKNHNYWESRGVPFEKPVFFVGNFYKILAGKQHISYRMREIYNSFNTPYIGIYIFHQPNLVIKSPDLVKKILVKDFDKFINRRVATNEAVDPIATHTLFSAQDQVWKNLRAKISPVFTSGKMKLMFPLMKECGSDLVEYLDKRNGEVVEVRNMTKKFAVDIISSCAFGINAYCLKEESSEIMKVTTKLMDLKSFVRTFSIFSYFFAPMFVDIFRLTFVDKTSSNYLVKIFNTTIKERQKQNIVRHDLIDLLNNLKQKETFNDSYKFDDIKMAAQAVAFFSAGNDTTSLAISFVLYELALHPEIQTRLRKEITDIFQKYGDFTYEAINEMKYLDMVLNETLRMYPLTSFLNRKSATKYTFEETGFTLDEDVSIIVPVAGLHFDPEYFPDPEKFDPERFSDANKHKIVPYTYLPFGDGPRNCIGQRFGILASKVALAFSLKDFVFEKAAVTSVPLQFEARSLFMTNKSGLQLKAVRI</sequence>
<keyword evidence="10 13" id="KW-0408">Iron</keyword>
<evidence type="ECO:0000256" key="4">
    <source>
        <dbReference type="ARBA" id="ARBA00010617"/>
    </source>
</evidence>
<keyword evidence="6 13" id="KW-0479">Metal-binding</keyword>
<dbReference type="FunFam" id="1.10.630.10:FF:000042">
    <property type="entry name" value="Cytochrome P450"/>
    <property type="match status" value="1"/>
</dbReference>
<evidence type="ECO:0000256" key="6">
    <source>
        <dbReference type="ARBA" id="ARBA00022723"/>
    </source>
</evidence>
<feature type="binding site" description="axial binding residue" evidence="13">
    <location>
        <position position="437"/>
    </location>
    <ligand>
        <name>heme</name>
        <dbReference type="ChEBI" id="CHEBI:30413"/>
    </ligand>
    <ligandPart>
        <name>Fe</name>
        <dbReference type="ChEBI" id="CHEBI:18248"/>
    </ligandPart>
</feature>
<evidence type="ECO:0000256" key="12">
    <source>
        <dbReference type="ARBA" id="ARBA00023136"/>
    </source>
</evidence>
<keyword evidence="15" id="KW-0732">Signal</keyword>
<accession>A0AA38HHY1</accession>
<evidence type="ECO:0000256" key="5">
    <source>
        <dbReference type="ARBA" id="ARBA00022617"/>
    </source>
</evidence>
<keyword evidence="12" id="KW-0472">Membrane</keyword>
<dbReference type="InterPro" id="IPR036396">
    <property type="entry name" value="Cyt_P450_sf"/>
</dbReference>
<evidence type="ECO:0000256" key="3">
    <source>
        <dbReference type="ARBA" id="ARBA00004406"/>
    </source>
</evidence>
<proteinExistence type="inferred from homology"/>
<comment type="cofactor">
    <cofactor evidence="1 13">
        <name>heme</name>
        <dbReference type="ChEBI" id="CHEBI:30413"/>
    </cofactor>
</comment>
<dbReference type="GO" id="GO:0004497">
    <property type="term" value="F:monooxygenase activity"/>
    <property type="evidence" value="ECO:0007669"/>
    <property type="project" value="UniProtKB-KW"/>
</dbReference>
<evidence type="ECO:0000256" key="8">
    <source>
        <dbReference type="ARBA" id="ARBA00022848"/>
    </source>
</evidence>
<keyword evidence="7" id="KW-0256">Endoplasmic reticulum</keyword>
<gene>
    <name evidence="16" type="ORF">Zmor_008812</name>
</gene>
<dbReference type="GO" id="GO:0005789">
    <property type="term" value="C:endoplasmic reticulum membrane"/>
    <property type="evidence" value="ECO:0007669"/>
    <property type="project" value="UniProtKB-SubCell"/>
</dbReference>
<dbReference type="Pfam" id="PF00067">
    <property type="entry name" value="p450"/>
    <property type="match status" value="1"/>
</dbReference>
<name>A0AA38HHY1_9CUCU</name>
<dbReference type="Gene3D" id="1.10.630.10">
    <property type="entry name" value="Cytochrome P450"/>
    <property type="match status" value="1"/>
</dbReference>
<evidence type="ECO:0000256" key="13">
    <source>
        <dbReference type="PIRSR" id="PIRSR602401-1"/>
    </source>
</evidence>
<organism evidence="16 17">
    <name type="scientific">Zophobas morio</name>
    <dbReference type="NCBI Taxonomy" id="2755281"/>
    <lineage>
        <taxon>Eukaryota</taxon>
        <taxon>Metazoa</taxon>
        <taxon>Ecdysozoa</taxon>
        <taxon>Arthropoda</taxon>
        <taxon>Hexapoda</taxon>
        <taxon>Insecta</taxon>
        <taxon>Pterygota</taxon>
        <taxon>Neoptera</taxon>
        <taxon>Endopterygota</taxon>
        <taxon>Coleoptera</taxon>
        <taxon>Polyphaga</taxon>
        <taxon>Cucujiformia</taxon>
        <taxon>Tenebrionidae</taxon>
        <taxon>Zophobas</taxon>
    </lineage>
</organism>
<dbReference type="GO" id="GO:0016705">
    <property type="term" value="F:oxidoreductase activity, acting on paired donors, with incorporation or reduction of molecular oxygen"/>
    <property type="evidence" value="ECO:0007669"/>
    <property type="project" value="InterPro"/>
</dbReference>
<evidence type="ECO:0000256" key="7">
    <source>
        <dbReference type="ARBA" id="ARBA00022824"/>
    </source>
</evidence>
<reference evidence="16" key="1">
    <citation type="journal article" date="2023" name="G3 (Bethesda)">
        <title>Whole genome assemblies of Zophobas morio and Tenebrio molitor.</title>
        <authorList>
            <person name="Kaur S."/>
            <person name="Stinson S.A."/>
            <person name="diCenzo G.C."/>
        </authorList>
    </citation>
    <scope>NUCLEOTIDE SEQUENCE</scope>
    <source>
        <strain evidence="16">QUZm001</strain>
    </source>
</reference>
<evidence type="ECO:0000256" key="1">
    <source>
        <dbReference type="ARBA" id="ARBA00001971"/>
    </source>
</evidence>
<protein>
    <recommendedName>
        <fullName evidence="18">Cytochrome P450</fullName>
    </recommendedName>
</protein>
<keyword evidence="5 13" id="KW-0349">Heme</keyword>
<evidence type="ECO:0000256" key="10">
    <source>
        <dbReference type="ARBA" id="ARBA00023004"/>
    </source>
</evidence>
<evidence type="ECO:0008006" key="18">
    <source>
        <dbReference type="Google" id="ProtNLM"/>
    </source>
</evidence>
<dbReference type="SUPFAM" id="SSF48264">
    <property type="entry name" value="Cytochrome P450"/>
    <property type="match status" value="1"/>
</dbReference>
<dbReference type="InterPro" id="IPR017972">
    <property type="entry name" value="Cyt_P450_CS"/>
</dbReference>
<comment type="subcellular location">
    <subcellularLocation>
        <location evidence="3">Endoplasmic reticulum membrane</location>
        <topology evidence="3">Peripheral membrane protein</topology>
    </subcellularLocation>
    <subcellularLocation>
        <location evidence="2">Microsome membrane</location>
        <topology evidence="2">Peripheral membrane protein</topology>
    </subcellularLocation>
</comment>
<keyword evidence="17" id="KW-1185">Reference proteome</keyword>
<dbReference type="GO" id="GO:0005506">
    <property type="term" value="F:iron ion binding"/>
    <property type="evidence" value="ECO:0007669"/>
    <property type="project" value="InterPro"/>
</dbReference>
<keyword evidence="11 14" id="KW-0503">Monooxygenase</keyword>
<dbReference type="EMBL" id="JALNTZ010002443">
    <property type="protein sequence ID" value="KAJ3617617.1"/>
    <property type="molecule type" value="Genomic_DNA"/>
</dbReference>
<dbReference type="PANTHER" id="PTHR24292">
    <property type="entry name" value="CYTOCHROME P450"/>
    <property type="match status" value="1"/>
</dbReference>
<keyword evidence="8" id="KW-0492">Microsome</keyword>
<dbReference type="PRINTS" id="PR00463">
    <property type="entry name" value="EP450I"/>
</dbReference>
<dbReference type="PANTHER" id="PTHR24292:SF45">
    <property type="entry name" value="CYTOCHROME P450 6G1-RELATED"/>
    <property type="match status" value="1"/>
</dbReference>
<evidence type="ECO:0000256" key="9">
    <source>
        <dbReference type="ARBA" id="ARBA00023002"/>
    </source>
</evidence>
<dbReference type="InterPro" id="IPR050476">
    <property type="entry name" value="Insect_CytP450_Detox"/>
</dbReference>
<evidence type="ECO:0000256" key="15">
    <source>
        <dbReference type="SAM" id="SignalP"/>
    </source>
</evidence>
<evidence type="ECO:0000256" key="11">
    <source>
        <dbReference type="ARBA" id="ARBA00023033"/>
    </source>
</evidence>
<comment type="similarity">
    <text evidence="4 14">Belongs to the cytochrome P450 family.</text>
</comment>
<dbReference type="GO" id="GO:0020037">
    <property type="term" value="F:heme binding"/>
    <property type="evidence" value="ECO:0007669"/>
    <property type="project" value="InterPro"/>
</dbReference>
<dbReference type="InterPro" id="IPR002401">
    <property type="entry name" value="Cyt_P450_E_grp-I"/>
</dbReference>
<feature type="chain" id="PRO_5041205120" description="Cytochrome P450" evidence="15">
    <location>
        <begin position="19"/>
        <end position="492"/>
    </location>
</feature>
<dbReference type="PROSITE" id="PS00086">
    <property type="entry name" value="CYTOCHROME_P450"/>
    <property type="match status" value="1"/>
</dbReference>
<evidence type="ECO:0000313" key="16">
    <source>
        <dbReference type="EMBL" id="KAJ3617617.1"/>
    </source>
</evidence>
<dbReference type="CDD" id="cd11056">
    <property type="entry name" value="CYP6-like"/>
    <property type="match status" value="1"/>
</dbReference>
<dbReference type="AlphaFoldDB" id="A0AA38HHY1"/>
<dbReference type="PRINTS" id="PR00385">
    <property type="entry name" value="P450"/>
</dbReference>
<dbReference type="InterPro" id="IPR001128">
    <property type="entry name" value="Cyt_P450"/>
</dbReference>
<evidence type="ECO:0000313" key="17">
    <source>
        <dbReference type="Proteomes" id="UP001168821"/>
    </source>
</evidence>
<dbReference type="Proteomes" id="UP001168821">
    <property type="component" value="Unassembled WGS sequence"/>
</dbReference>
<keyword evidence="9 14" id="KW-0560">Oxidoreductase</keyword>
<comment type="caution">
    <text evidence="16">The sequence shown here is derived from an EMBL/GenBank/DDBJ whole genome shotgun (WGS) entry which is preliminary data.</text>
</comment>
<evidence type="ECO:0000256" key="14">
    <source>
        <dbReference type="RuleBase" id="RU000461"/>
    </source>
</evidence>